<dbReference type="Proteomes" id="UP001329430">
    <property type="component" value="Chromosome 10"/>
</dbReference>
<dbReference type="GO" id="GO:0006508">
    <property type="term" value="P:proteolysis"/>
    <property type="evidence" value="ECO:0007669"/>
    <property type="project" value="UniProtKB-KW"/>
</dbReference>
<keyword evidence="8" id="KW-1185">Reference proteome</keyword>
<dbReference type="AlphaFoldDB" id="A0AAN7UV51"/>
<dbReference type="InterPro" id="IPR009003">
    <property type="entry name" value="Peptidase_S1_PA"/>
</dbReference>
<keyword evidence="4" id="KW-0720">Serine protease</keyword>
<protein>
    <recommendedName>
        <fullName evidence="6">Peptidase S1 domain-containing protein</fullName>
    </recommendedName>
</protein>
<dbReference type="PRINTS" id="PR00722">
    <property type="entry name" value="CHYMOTRYPSIN"/>
</dbReference>
<dbReference type="Pfam" id="PF00089">
    <property type="entry name" value="Trypsin"/>
    <property type="match status" value="1"/>
</dbReference>
<evidence type="ECO:0000313" key="8">
    <source>
        <dbReference type="Proteomes" id="UP001329430"/>
    </source>
</evidence>
<dbReference type="SUPFAM" id="SSF50494">
    <property type="entry name" value="Trypsin-like serine proteases"/>
    <property type="match status" value="1"/>
</dbReference>
<keyword evidence="2" id="KW-0645">Protease</keyword>
<dbReference type="InterPro" id="IPR001314">
    <property type="entry name" value="Peptidase_S1A"/>
</dbReference>
<keyword evidence="3" id="KW-0378">Hydrolase</keyword>
<keyword evidence="5" id="KW-1015">Disulfide bond</keyword>
<evidence type="ECO:0000256" key="3">
    <source>
        <dbReference type="ARBA" id="ARBA00022801"/>
    </source>
</evidence>
<accession>A0AAN7UV51</accession>
<dbReference type="PANTHER" id="PTHR24276:SF98">
    <property type="entry name" value="FI18310P1-RELATED"/>
    <property type="match status" value="1"/>
</dbReference>
<comment type="caution">
    <text evidence="7">The sequence shown here is derived from an EMBL/GenBank/DDBJ whole genome shotgun (WGS) entry which is preliminary data.</text>
</comment>
<evidence type="ECO:0000259" key="6">
    <source>
        <dbReference type="PROSITE" id="PS50240"/>
    </source>
</evidence>
<dbReference type="PANTHER" id="PTHR24276">
    <property type="entry name" value="POLYSERASE-RELATED"/>
    <property type="match status" value="1"/>
</dbReference>
<dbReference type="FunFam" id="2.40.10.10:FF:000034">
    <property type="entry name" value="Eupolytin"/>
    <property type="match status" value="1"/>
</dbReference>
<dbReference type="InterPro" id="IPR001254">
    <property type="entry name" value="Trypsin_dom"/>
</dbReference>
<dbReference type="EMBL" id="JAVRBK010000010">
    <property type="protein sequence ID" value="KAK5638685.1"/>
    <property type="molecule type" value="Genomic_DNA"/>
</dbReference>
<comment type="similarity">
    <text evidence="1">Belongs to the peptidase S1 family.</text>
</comment>
<dbReference type="Gene3D" id="2.40.10.10">
    <property type="entry name" value="Trypsin-like serine proteases"/>
    <property type="match status" value="1"/>
</dbReference>
<proteinExistence type="inferred from homology"/>
<feature type="domain" description="Peptidase S1" evidence="6">
    <location>
        <begin position="37"/>
        <end position="261"/>
    </location>
</feature>
<evidence type="ECO:0000256" key="4">
    <source>
        <dbReference type="ARBA" id="ARBA00022825"/>
    </source>
</evidence>
<gene>
    <name evidence="7" type="ORF">RI129_012980</name>
</gene>
<evidence type="ECO:0000256" key="2">
    <source>
        <dbReference type="ARBA" id="ARBA00022670"/>
    </source>
</evidence>
<evidence type="ECO:0000256" key="1">
    <source>
        <dbReference type="ARBA" id="ARBA00007664"/>
    </source>
</evidence>
<evidence type="ECO:0000313" key="7">
    <source>
        <dbReference type="EMBL" id="KAK5638685.1"/>
    </source>
</evidence>
<dbReference type="SMART" id="SM00020">
    <property type="entry name" value="Tryp_SPc"/>
    <property type="match status" value="1"/>
</dbReference>
<sequence>MTLSWDFRPMSAMLFREFCLNLLFGCVVRRRFYGGRIVGGSTTPEGKYPYQVSIKGSLNEHICGASILSEKCVLTAASCVFNAENLTVLAGTNKLNEGGVTFGVSQVIPHEDYSPIFYTNDVAILKLSQDGILNNNKTGSISLADNNPPAGTVCTISGWGLLSDSSNTPTNDLQEIELTLISMEECKEKYREESPPLSDENQLCTFTKYGEGLCYGDGGGALVAGGQQIGISSWGRLCGRGRPDVYTSASAYKDWILERCI</sequence>
<dbReference type="GO" id="GO:0004252">
    <property type="term" value="F:serine-type endopeptidase activity"/>
    <property type="evidence" value="ECO:0007669"/>
    <property type="project" value="InterPro"/>
</dbReference>
<reference evidence="7 8" key="1">
    <citation type="journal article" date="2024" name="Insects">
        <title>An Improved Chromosome-Level Genome Assembly of the Firefly Pyrocoelia pectoralis.</title>
        <authorList>
            <person name="Fu X."/>
            <person name="Meyer-Rochow V.B."/>
            <person name="Ballantyne L."/>
            <person name="Zhu X."/>
        </authorList>
    </citation>
    <scope>NUCLEOTIDE SEQUENCE [LARGE SCALE GENOMIC DNA]</scope>
    <source>
        <strain evidence="7">XCY_ONT2</strain>
    </source>
</reference>
<dbReference type="InterPro" id="IPR043504">
    <property type="entry name" value="Peptidase_S1_PA_chymotrypsin"/>
</dbReference>
<organism evidence="7 8">
    <name type="scientific">Pyrocoelia pectoralis</name>
    <dbReference type="NCBI Taxonomy" id="417401"/>
    <lineage>
        <taxon>Eukaryota</taxon>
        <taxon>Metazoa</taxon>
        <taxon>Ecdysozoa</taxon>
        <taxon>Arthropoda</taxon>
        <taxon>Hexapoda</taxon>
        <taxon>Insecta</taxon>
        <taxon>Pterygota</taxon>
        <taxon>Neoptera</taxon>
        <taxon>Endopterygota</taxon>
        <taxon>Coleoptera</taxon>
        <taxon>Polyphaga</taxon>
        <taxon>Elateriformia</taxon>
        <taxon>Elateroidea</taxon>
        <taxon>Lampyridae</taxon>
        <taxon>Lampyrinae</taxon>
        <taxon>Pyrocoelia</taxon>
    </lineage>
</organism>
<dbReference type="InterPro" id="IPR050430">
    <property type="entry name" value="Peptidase_S1"/>
</dbReference>
<dbReference type="CDD" id="cd00190">
    <property type="entry name" value="Tryp_SPc"/>
    <property type="match status" value="1"/>
</dbReference>
<dbReference type="PROSITE" id="PS50240">
    <property type="entry name" value="TRYPSIN_DOM"/>
    <property type="match status" value="1"/>
</dbReference>
<name>A0AAN7UV51_9COLE</name>
<evidence type="ECO:0000256" key="5">
    <source>
        <dbReference type="ARBA" id="ARBA00023157"/>
    </source>
</evidence>